<dbReference type="eggNOG" id="COG0168">
    <property type="taxonomic scope" value="Bacteria"/>
</dbReference>
<feature type="transmembrane region" description="Helical" evidence="8">
    <location>
        <begin position="20"/>
        <end position="39"/>
    </location>
</feature>
<feature type="transmembrane region" description="Helical" evidence="8">
    <location>
        <begin position="195"/>
        <end position="215"/>
    </location>
</feature>
<dbReference type="GO" id="GO:0008324">
    <property type="term" value="F:monoatomic cation transmembrane transporter activity"/>
    <property type="evidence" value="ECO:0007669"/>
    <property type="project" value="InterPro"/>
</dbReference>
<evidence type="ECO:0000256" key="3">
    <source>
        <dbReference type="ARBA" id="ARBA00022475"/>
    </source>
</evidence>
<organism evidence="9 10">
    <name type="scientific">Microbacterium oleivorans</name>
    <dbReference type="NCBI Taxonomy" id="273677"/>
    <lineage>
        <taxon>Bacteria</taxon>
        <taxon>Bacillati</taxon>
        <taxon>Actinomycetota</taxon>
        <taxon>Actinomycetes</taxon>
        <taxon>Micrococcales</taxon>
        <taxon>Microbacteriaceae</taxon>
        <taxon>Microbacterium</taxon>
    </lineage>
</organism>
<keyword evidence="4 8" id="KW-0812">Transmembrane</keyword>
<feature type="transmembrane region" description="Helical" evidence="8">
    <location>
        <begin position="45"/>
        <end position="66"/>
    </location>
</feature>
<dbReference type="AlphaFoldDB" id="A0A031FRP1"/>
<feature type="transmembrane region" description="Helical" evidence="8">
    <location>
        <begin position="354"/>
        <end position="375"/>
    </location>
</feature>
<dbReference type="Pfam" id="PF02386">
    <property type="entry name" value="TrkH"/>
    <property type="match status" value="1"/>
</dbReference>
<feature type="transmembrane region" description="Helical" evidence="8">
    <location>
        <begin position="302"/>
        <end position="333"/>
    </location>
</feature>
<reference evidence="9 10" key="1">
    <citation type="submission" date="2014-03" db="EMBL/GenBank/DDBJ databases">
        <title>Draft Genome Sequences of 13 Willow Endophytes.</title>
        <authorList>
            <person name="Gan H.Y."/>
            <person name="Gan H.M."/>
            <person name="Savka M.A."/>
            <person name="Hudson A.O."/>
        </authorList>
    </citation>
    <scope>NUCLEOTIDE SEQUENCE [LARGE SCALE GENOMIC DNA]</scope>
    <source>
        <strain evidence="9 10">RIT293</strain>
    </source>
</reference>
<keyword evidence="10" id="KW-1185">Reference proteome</keyword>
<dbReference type="PANTHER" id="PTHR32024">
    <property type="entry name" value="TRK SYSTEM POTASSIUM UPTAKE PROTEIN TRKG-RELATED"/>
    <property type="match status" value="1"/>
</dbReference>
<proteinExistence type="predicted"/>
<name>A0A031FRP1_9MICO</name>
<evidence type="ECO:0000256" key="8">
    <source>
        <dbReference type="SAM" id="Phobius"/>
    </source>
</evidence>
<evidence type="ECO:0000256" key="6">
    <source>
        <dbReference type="ARBA" id="ARBA00023065"/>
    </source>
</evidence>
<sequence length="449" mass="47480">MRPFRLSVLLARVRPGQTIALAFGAVLAIGTGVLLTPAATQGRSATFMEALFTATSALCVTGHVIVDTPTFWSPFGQGVILALIQIGGFGVMSFATLLGLLVARRLGLRTRLTAVSETHTVAVGDVRRVLAGVALITLAVESVVAAMLTLRWWLGYGETLPDAIWLGVFHAMSAFNNAGFALFSDNLMGFVTDPWICLPICGAIILGGLGFPVIMELRRRLGRPRHWTLNTVTVVIGTLVLLVAGTIALTALEWSNPATLGALDPAGRLLAGFTASVMPRTAGFNTIDISQMNSESWLVTDILMFIGGGPAGTAGGLKITTFAVLFFIIVTELRGGEAVNMFGKRLPRSTHREALTVALLSVGLVVSATLAIMLMSPFAFDRVLFEVISAFATVGLSTGITADLPIAAQAILVVLMFIGRLGPVLLGSALALTVQKRQYELPKERPIIG</sequence>
<dbReference type="GO" id="GO:0030001">
    <property type="term" value="P:metal ion transport"/>
    <property type="evidence" value="ECO:0007669"/>
    <property type="project" value="UniProtKB-ARBA"/>
</dbReference>
<evidence type="ECO:0000256" key="4">
    <source>
        <dbReference type="ARBA" id="ARBA00022692"/>
    </source>
</evidence>
<keyword evidence="3" id="KW-1003">Cell membrane</keyword>
<keyword evidence="7 8" id="KW-0472">Membrane</keyword>
<dbReference type="PANTHER" id="PTHR32024:SF1">
    <property type="entry name" value="KTR SYSTEM POTASSIUM UPTAKE PROTEIN B"/>
    <property type="match status" value="1"/>
</dbReference>
<evidence type="ECO:0000313" key="9">
    <source>
        <dbReference type="EMBL" id="EZP27519.1"/>
    </source>
</evidence>
<comment type="caution">
    <text evidence="9">The sequence shown here is derived from an EMBL/GenBank/DDBJ whole genome shotgun (WGS) entry which is preliminary data.</text>
</comment>
<feature type="transmembrane region" description="Helical" evidence="8">
    <location>
        <begin position="129"/>
        <end position="154"/>
    </location>
</feature>
<dbReference type="InterPro" id="IPR003445">
    <property type="entry name" value="Cat_transpt"/>
</dbReference>
<evidence type="ECO:0000256" key="2">
    <source>
        <dbReference type="ARBA" id="ARBA00022448"/>
    </source>
</evidence>
<dbReference type="GO" id="GO:0005886">
    <property type="term" value="C:plasma membrane"/>
    <property type="evidence" value="ECO:0007669"/>
    <property type="project" value="UniProtKB-SubCell"/>
</dbReference>
<keyword evidence="5 8" id="KW-1133">Transmembrane helix</keyword>
<keyword evidence="6" id="KW-0406">Ion transport</keyword>
<evidence type="ECO:0000256" key="7">
    <source>
        <dbReference type="ARBA" id="ARBA00023136"/>
    </source>
</evidence>
<dbReference type="OrthoDB" id="9810952at2"/>
<evidence type="ECO:0000256" key="5">
    <source>
        <dbReference type="ARBA" id="ARBA00022989"/>
    </source>
</evidence>
<dbReference type="EMBL" id="JFYO01000005">
    <property type="protein sequence ID" value="EZP27519.1"/>
    <property type="molecule type" value="Genomic_DNA"/>
</dbReference>
<feature type="transmembrane region" description="Helical" evidence="8">
    <location>
        <begin position="78"/>
        <end position="103"/>
    </location>
</feature>
<keyword evidence="2" id="KW-0813">Transport</keyword>
<feature type="transmembrane region" description="Helical" evidence="8">
    <location>
        <begin position="227"/>
        <end position="252"/>
    </location>
</feature>
<dbReference type="PATRIC" id="fig|273677.3.peg.1488"/>
<dbReference type="RefSeq" id="WP_052009428.1">
    <property type="nucleotide sequence ID" value="NZ_JFYO01000005.1"/>
</dbReference>
<accession>A0A031FRP1</accession>
<feature type="transmembrane region" description="Helical" evidence="8">
    <location>
        <begin position="406"/>
        <end position="434"/>
    </location>
</feature>
<dbReference type="Proteomes" id="UP000024001">
    <property type="component" value="Unassembled WGS sequence"/>
</dbReference>
<evidence type="ECO:0000313" key="10">
    <source>
        <dbReference type="Proteomes" id="UP000024001"/>
    </source>
</evidence>
<evidence type="ECO:0000256" key="1">
    <source>
        <dbReference type="ARBA" id="ARBA00004651"/>
    </source>
</evidence>
<gene>
    <name evidence="9" type="ORF">BW34_01507</name>
</gene>
<comment type="subcellular location">
    <subcellularLocation>
        <location evidence="1">Cell membrane</location>
        <topology evidence="1">Multi-pass membrane protein</topology>
    </subcellularLocation>
</comment>
<protein>
    <submittedName>
        <fullName evidence="9">Potassium uptake protein TrkH</fullName>
    </submittedName>
</protein>